<sequence>MTSVQFSSDIVNSNVLNKEKDPSCKNQDGSGGRIWSGFKYGRDETGYRLEHAKCSNLKLEENVYDLQKGTEFQKVCDCEMVEGKNGSIECPNDKFLGTYYPLLNKGSCCKPCNNDGKVKVSIDQKNCFPVVKGKDDTEISCPDKLFMKNMNFVDGTAKIECCAPKFEGETVEKQNIVIDDCTKMKIPKELCSNEFMNTLKTKCKEYGITECDYETVRNVESKCNSYGMRYFDTLENKYKNTDSPIICHVDNFNKLDGQCVKGNVSSCSVYNLMDNQSKDVVGLKKDITNIDKIQTEYDQKFNNLENSLVNKLFGNKVFVVLSSIICLIIIAIIAYVLINKKTQK</sequence>
<evidence type="ECO:0000313" key="3">
    <source>
        <dbReference type="Proteomes" id="UP001162001"/>
    </source>
</evidence>
<dbReference type="Proteomes" id="UP001162001">
    <property type="component" value="Segment"/>
</dbReference>
<feature type="transmembrane region" description="Helical" evidence="1">
    <location>
        <begin position="317"/>
        <end position="338"/>
    </location>
</feature>
<keyword evidence="1" id="KW-0812">Transmembrane</keyword>
<accession>A0A7D3QW68</accession>
<evidence type="ECO:0000313" key="2">
    <source>
        <dbReference type="EMBL" id="QKF94226.1"/>
    </source>
</evidence>
<dbReference type="EMBL" id="MT418680">
    <property type="protein sequence ID" value="QKF94226.1"/>
    <property type="molecule type" value="Genomic_DNA"/>
</dbReference>
<keyword evidence="1" id="KW-0472">Membrane</keyword>
<name>A0A7D3QW68_9VIRU</name>
<evidence type="ECO:0000256" key="1">
    <source>
        <dbReference type="SAM" id="Phobius"/>
    </source>
</evidence>
<reference evidence="2 3" key="1">
    <citation type="submission" date="2020-04" db="EMBL/GenBank/DDBJ databases">
        <title>Advantages and limits of metagenomic assembly and binning of a giant virus.</title>
        <authorList>
            <person name="Schulz F."/>
            <person name="Andreani J."/>
            <person name="Francis R."/>
            <person name="Boudjemaa H."/>
            <person name="Bou Khalil J.Y."/>
            <person name="Lee J."/>
            <person name="La Scola B."/>
            <person name="Woyke T."/>
        </authorList>
    </citation>
    <scope>NUCLEOTIDE SEQUENCE [LARGE SCALE GENOMIC DNA]</scope>
    <source>
        <strain evidence="2 3">FV1/VV64</strain>
    </source>
</reference>
<gene>
    <name evidence="2" type="ORF">Fadolivirus_1_768</name>
</gene>
<protein>
    <submittedName>
        <fullName evidence="2">Uncharacterized protein</fullName>
    </submittedName>
</protein>
<proteinExistence type="predicted"/>
<keyword evidence="3" id="KW-1185">Reference proteome</keyword>
<keyword evidence="1" id="KW-1133">Transmembrane helix</keyword>
<organism evidence="2 3">
    <name type="scientific">Fadolivirus FV1/VV64</name>
    <dbReference type="NCBI Taxonomy" id="3070911"/>
    <lineage>
        <taxon>Viruses</taxon>
        <taxon>Varidnaviria</taxon>
        <taxon>Bamfordvirae</taxon>
        <taxon>Nucleocytoviricota</taxon>
        <taxon>Megaviricetes</taxon>
        <taxon>Imitervirales</taxon>
        <taxon>Mimiviridae</taxon>
        <taxon>Klosneuvirinae</taxon>
        <taxon>Fadolivirus</taxon>
        <taxon>Fadolivirus algeromassiliense</taxon>
    </lineage>
</organism>